<keyword evidence="1" id="KW-0732">Signal</keyword>
<dbReference type="Pfam" id="PF15418">
    <property type="entry name" value="DUF4625"/>
    <property type="match status" value="1"/>
</dbReference>
<organism evidence="2 3">
    <name type="scientific">Marinifilum caeruleilacunae</name>
    <dbReference type="NCBI Taxonomy" id="2499076"/>
    <lineage>
        <taxon>Bacteria</taxon>
        <taxon>Pseudomonadati</taxon>
        <taxon>Bacteroidota</taxon>
        <taxon>Bacteroidia</taxon>
        <taxon>Marinilabiliales</taxon>
        <taxon>Marinifilaceae</taxon>
    </lineage>
</organism>
<proteinExistence type="predicted"/>
<accession>A0ABX1WX92</accession>
<protein>
    <submittedName>
        <fullName evidence="2">DUF4625 domain-containing protein</fullName>
    </submittedName>
</protein>
<dbReference type="PROSITE" id="PS51257">
    <property type="entry name" value="PROKAR_LIPOPROTEIN"/>
    <property type="match status" value="1"/>
</dbReference>
<evidence type="ECO:0000313" key="2">
    <source>
        <dbReference type="EMBL" id="NOU60541.1"/>
    </source>
</evidence>
<sequence>MKLLKYALMVLFTAGMMSCGGGGGGDEPDVDNTAPTVTISAPTASTAVNAGENLSVNISVSDNVALSSYVLTVTYSGAKSVKTVEEFSFNSSSDNDASGNALPTISGTSSTINFQMETADNAKPGNYKLEIDVKDSSSNSKKADVTFEIK</sequence>
<keyword evidence="3" id="KW-1185">Reference proteome</keyword>
<feature type="chain" id="PRO_5045264321" evidence="1">
    <location>
        <begin position="22"/>
        <end position="150"/>
    </location>
</feature>
<dbReference type="Proteomes" id="UP000732105">
    <property type="component" value="Unassembled WGS sequence"/>
</dbReference>
<evidence type="ECO:0000256" key="1">
    <source>
        <dbReference type="SAM" id="SignalP"/>
    </source>
</evidence>
<dbReference type="EMBL" id="RZNH01000019">
    <property type="protein sequence ID" value="NOU60541.1"/>
    <property type="molecule type" value="Genomic_DNA"/>
</dbReference>
<feature type="signal peptide" evidence="1">
    <location>
        <begin position="1"/>
        <end position="21"/>
    </location>
</feature>
<reference evidence="2 3" key="1">
    <citation type="submission" date="2018-12" db="EMBL/GenBank/DDBJ databases">
        <title>Marinifilum JC070 sp. nov., a marine bacterium isolated from Yongle Blue Hole in the South China Sea.</title>
        <authorList>
            <person name="Fu T."/>
        </authorList>
    </citation>
    <scope>NUCLEOTIDE SEQUENCE [LARGE SCALE GENOMIC DNA]</scope>
    <source>
        <strain evidence="2 3">JC070</strain>
    </source>
</reference>
<comment type="caution">
    <text evidence="2">The sequence shown here is derived from an EMBL/GenBank/DDBJ whole genome shotgun (WGS) entry which is preliminary data.</text>
</comment>
<dbReference type="InterPro" id="IPR027829">
    <property type="entry name" value="DUF4625"/>
</dbReference>
<gene>
    <name evidence="2" type="ORF">ELS83_11980</name>
</gene>
<dbReference type="RefSeq" id="WP_171595812.1">
    <property type="nucleotide sequence ID" value="NZ_RZNH01000019.1"/>
</dbReference>
<evidence type="ECO:0000313" key="3">
    <source>
        <dbReference type="Proteomes" id="UP000732105"/>
    </source>
</evidence>
<dbReference type="Gene3D" id="2.60.40.4140">
    <property type="match status" value="1"/>
</dbReference>
<name>A0ABX1WX92_9BACT</name>